<dbReference type="InterPro" id="IPR023286">
    <property type="entry name" value="ABATE_dom_sf"/>
</dbReference>
<dbReference type="RefSeq" id="WP_395112944.1">
    <property type="nucleotide sequence ID" value="NZ_JBIMSO010000022.1"/>
</dbReference>
<reference evidence="2 3" key="1">
    <citation type="submission" date="2024-10" db="EMBL/GenBank/DDBJ databases">
        <authorList>
            <person name="Riesco R."/>
        </authorList>
    </citation>
    <scope>NUCLEOTIDE SEQUENCE [LARGE SCALE GENOMIC DNA]</scope>
    <source>
        <strain evidence="2 3">NCIMB 15449</strain>
    </source>
</reference>
<feature type="domain" description="Zinc finger CGNR" evidence="1">
    <location>
        <begin position="67"/>
        <end position="94"/>
    </location>
</feature>
<evidence type="ECO:0000313" key="2">
    <source>
        <dbReference type="EMBL" id="MFH5207550.1"/>
    </source>
</evidence>
<evidence type="ECO:0000313" key="3">
    <source>
        <dbReference type="Proteomes" id="UP001609175"/>
    </source>
</evidence>
<gene>
    <name evidence="2" type="ORF">ACHIPZ_04855</name>
</gene>
<evidence type="ECO:0000259" key="1">
    <source>
        <dbReference type="Pfam" id="PF11706"/>
    </source>
</evidence>
<dbReference type="Pfam" id="PF11706">
    <property type="entry name" value="zf-CGNR"/>
    <property type="match status" value="1"/>
</dbReference>
<organism evidence="2 3">
    <name type="scientific">Antrihabitans spumae</name>
    <dbReference type="NCBI Taxonomy" id="3373370"/>
    <lineage>
        <taxon>Bacteria</taxon>
        <taxon>Bacillati</taxon>
        <taxon>Actinomycetota</taxon>
        <taxon>Actinomycetes</taxon>
        <taxon>Mycobacteriales</taxon>
        <taxon>Nocardiaceae</taxon>
        <taxon>Antrihabitans</taxon>
    </lineage>
</organism>
<name>A0ABW7JKM6_9NOCA</name>
<comment type="caution">
    <text evidence="2">The sequence shown here is derived from an EMBL/GenBank/DDBJ whole genome shotgun (WGS) entry which is preliminary data.</text>
</comment>
<sequence length="111" mass="12282">MHALRGGDIAAAAREVNHVLAQSETTVRLRRDFYNGRWLVVPAGTPAEAASAAFGLTQRIAVDGWRRVKFCSMHDCSTFFVDRTNGNIRRYCARHTTYREPSGGQSEGGQP</sequence>
<dbReference type="Gene3D" id="1.10.3300.10">
    <property type="entry name" value="Jann2411-like domain"/>
    <property type="match status" value="1"/>
</dbReference>
<accession>A0ABW7JKM6</accession>
<dbReference type="InterPro" id="IPR021005">
    <property type="entry name" value="Znf_CGNR"/>
</dbReference>
<dbReference type="EMBL" id="JBIMSO010000022">
    <property type="protein sequence ID" value="MFH5207550.1"/>
    <property type="molecule type" value="Genomic_DNA"/>
</dbReference>
<proteinExistence type="predicted"/>
<dbReference type="SUPFAM" id="SSF160904">
    <property type="entry name" value="Jann2411-like"/>
    <property type="match status" value="1"/>
</dbReference>
<dbReference type="Proteomes" id="UP001609175">
    <property type="component" value="Unassembled WGS sequence"/>
</dbReference>
<protein>
    <submittedName>
        <fullName evidence="2">CGNR zinc finger domain-containing protein</fullName>
    </submittedName>
</protein>